<comment type="similarity">
    <text evidence="1">Belongs to the carotenoid oxygenase family.</text>
</comment>
<dbReference type="GO" id="GO:0042574">
    <property type="term" value="P:retinal metabolic process"/>
    <property type="evidence" value="ECO:0007669"/>
    <property type="project" value="TreeGrafter"/>
</dbReference>
<dbReference type="AlphaFoldDB" id="A0A913Z5W2"/>
<reference evidence="6" key="1">
    <citation type="submission" date="2022-11" db="UniProtKB">
        <authorList>
            <consortium name="EnsemblMetazoa"/>
        </authorList>
    </citation>
    <scope>IDENTIFICATION</scope>
</reference>
<proteinExistence type="inferred from homology"/>
<dbReference type="InterPro" id="IPR004294">
    <property type="entry name" value="Carotenoid_Oase"/>
</dbReference>
<evidence type="ECO:0000313" key="6">
    <source>
        <dbReference type="EnsemblMetazoa" id="XP_038047198.1"/>
    </source>
</evidence>
<dbReference type="PANTHER" id="PTHR10543:SF24">
    <property type="entry name" value="CAROTENOID ISOMEROOXYGENASE"/>
    <property type="match status" value="1"/>
</dbReference>
<dbReference type="GO" id="GO:0010436">
    <property type="term" value="F:carotenoid dioxygenase activity"/>
    <property type="evidence" value="ECO:0007669"/>
    <property type="project" value="TreeGrafter"/>
</dbReference>
<dbReference type="EnsemblMetazoa" id="XM_038191270.1">
    <property type="protein sequence ID" value="XP_038047198.1"/>
    <property type="gene ID" value="LOC119721277"/>
</dbReference>
<evidence type="ECO:0000256" key="5">
    <source>
        <dbReference type="PIRSR" id="PIRSR604294-1"/>
    </source>
</evidence>
<dbReference type="RefSeq" id="XP_038047198.1">
    <property type="nucleotide sequence ID" value="XM_038191270.1"/>
</dbReference>
<comment type="cofactor">
    <cofactor evidence="5">
        <name>Fe(2+)</name>
        <dbReference type="ChEBI" id="CHEBI:29033"/>
    </cofactor>
    <text evidence="5">Binds 1 Fe(2+) ion per subunit.</text>
</comment>
<feature type="binding site" evidence="5">
    <location>
        <position position="248"/>
    </location>
    <ligand>
        <name>Fe cation</name>
        <dbReference type="ChEBI" id="CHEBI:24875"/>
        <note>catalytic</note>
    </ligand>
</feature>
<dbReference type="GeneID" id="119721277"/>
<keyword evidence="7" id="KW-1185">Reference proteome</keyword>
<accession>A0A913Z5W2</accession>
<name>A0A913Z5W2_PATMI</name>
<dbReference type="PANTHER" id="PTHR10543">
    <property type="entry name" value="BETA-CAROTENE DIOXYGENASE"/>
    <property type="match status" value="1"/>
</dbReference>
<evidence type="ECO:0000256" key="4">
    <source>
        <dbReference type="ARBA" id="ARBA00023004"/>
    </source>
</evidence>
<evidence type="ECO:0000256" key="1">
    <source>
        <dbReference type="ARBA" id="ARBA00006787"/>
    </source>
</evidence>
<dbReference type="GO" id="GO:0046872">
    <property type="term" value="F:metal ion binding"/>
    <property type="evidence" value="ECO:0007669"/>
    <property type="project" value="UniProtKB-KW"/>
</dbReference>
<evidence type="ECO:0000256" key="3">
    <source>
        <dbReference type="ARBA" id="ARBA00023002"/>
    </source>
</evidence>
<feature type="binding site" evidence="5">
    <location>
        <position position="319"/>
    </location>
    <ligand>
        <name>Fe cation</name>
        <dbReference type="ChEBI" id="CHEBI:24875"/>
        <note>catalytic</note>
    </ligand>
</feature>
<dbReference type="Pfam" id="PF03055">
    <property type="entry name" value="RPE65"/>
    <property type="match status" value="1"/>
</dbReference>
<keyword evidence="2 5" id="KW-0479">Metal-binding</keyword>
<dbReference type="OrthoDB" id="1069523at2759"/>
<feature type="binding site" evidence="5">
    <location>
        <position position="518"/>
    </location>
    <ligand>
        <name>Fe cation</name>
        <dbReference type="ChEBI" id="CHEBI:24875"/>
        <note>catalytic</note>
    </ligand>
</feature>
<evidence type="ECO:0000313" key="7">
    <source>
        <dbReference type="Proteomes" id="UP000887568"/>
    </source>
</evidence>
<protein>
    <submittedName>
        <fullName evidence="6">Uncharacterized protein</fullName>
    </submittedName>
</protein>
<dbReference type="GO" id="GO:0003834">
    <property type="term" value="F:beta-carotene 15,15'-dioxygenase activity"/>
    <property type="evidence" value="ECO:0007669"/>
    <property type="project" value="TreeGrafter"/>
</dbReference>
<dbReference type="GO" id="GO:0016121">
    <property type="term" value="P:carotene catabolic process"/>
    <property type="evidence" value="ECO:0007669"/>
    <property type="project" value="TreeGrafter"/>
</dbReference>
<keyword evidence="4 5" id="KW-0408">Iron</keyword>
<sequence>MSSNHSDAGVEAKSPYRRALTSIHRESHDPRPATITGEIPKWVHGSLLRNGPGLFEAGDQEVGSLFDGFALLHRFIIKDGEVSYQSRYLECDAYQLAMAEKRIVLAGFGTAVYRDPCKSYFRHLFSYFTQPLHDASDNCNVNWLHLGQDHFYAVTESNLMCKVDPQTLKSTNKVAITDHVAVNTATAHPHYGDDGYVYNMGTTFGRNVKYSIIKTPMAKEGDDGEPMAKSEVICGIPASSSLYPSYYHSFGLTKNYIVLLEQPYVINVLKFLTCKLREVAPSTSLEFYPKQKSRFYLVHLHTGEVVTTEYLAESFFCFHFINCYEEDGHVVVDLCRHVDASIIEYAGLEAARNMAASKEEGLRVVRFVLPLDLKKGTEDLVTIAGSRATAELIGPDKVMCTHEELSDQEIELPQINYEKHNGRPYRYIYGIPKHLKQVVKIDTRSKTHVSWGSLSGSYYPSEAVFVANPDGKEEDDGVVLSLVCDVTPGKNPFLLVLDARTLEELARAEVEEIPYGIHGLFVNQLE</sequence>
<dbReference type="OMA" id="SYFRMEE"/>
<evidence type="ECO:0000256" key="2">
    <source>
        <dbReference type="ARBA" id="ARBA00022723"/>
    </source>
</evidence>
<keyword evidence="3" id="KW-0560">Oxidoreductase</keyword>
<feature type="binding site" evidence="5">
    <location>
        <position position="188"/>
    </location>
    <ligand>
        <name>Fe cation</name>
        <dbReference type="ChEBI" id="CHEBI:24875"/>
        <note>catalytic</note>
    </ligand>
</feature>
<organism evidence="6 7">
    <name type="scientific">Patiria miniata</name>
    <name type="common">Bat star</name>
    <name type="synonym">Asterina miniata</name>
    <dbReference type="NCBI Taxonomy" id="46514"/>
    <lineage>
        <taxon>Eukaryota</taxon>
        <taxon>Metazoa</taxon>
        <taxon>Echinodermata</taxon>
        <taxon>Eleutherozoa</taxon>
        <taxon>Asterozoa</taxon>
        <taxon>Asteroidea</taxon>
        <taxon>Valvatacea</taxon>
        <taxon>Valvatida</taxon>
        <taxon>Asterinidae</taxon>
        <taxon>Patiria</taxon>
    </lineage>
</organism>
<dbReference type="Proteomes" id="UP000887568">
    <property type="component" value="Unplaced"/>
</dbReference>